<accession>A0A4R4ZSH3</accession>
<evidence type="ECO:0000313" key="2">
    <source>
        <dbReference type="Proteomes" id="UP000295124"/>
    </source>
</evidence>
<organism evidence="1 2">
    <name type="scientific">Kribbella antibiotica</name>
    <dbReference type="NCBI Taxonomy" id="190195"/>
    <lineage>
        <taxon>Bacteria</taxon>
        <taxon>Bacillati</taxon>
        <taxon>Actinomycetota</taxon>
        <taxon>Actinomycetes</taxon>
        <taxon>Propionibacteriales</taxon>
        <taxon>Kribbellaceae</taxon>
        <taxon>Kribbella</taxon>
    </lineage>
</organism>
<sequence>MVVVAATVERLRILQQGQAEFDQTRIIGQIRDFLAQPFFEMGALAFEAAELFLDLGLRHAAVGGHVQQVVLFRIEGLDLGLELLFEQAGSPLVVRQSGGHMGSGLLYELPAKSHCPVDPLDGVLDLDHVDVAAGAVVGPHVRAEEVLVLVAA</sequence>
<protein>
    <submittedName>
        <fullName evidence="1">Uncharacterized protein</fullName>
    </submittedName>
</protein>
<dbReference type="Proteomes" id="UP000295124">
    <property type="component" value="Unassembled WGS sequence"/>
</dbReference>
<evidence type="ECO:0000313" key="1">
    <source>
        <dbReference type="EMBL" id="TDD62028.1"/>
    </source>
</evidence>
<keyword evidence="2" id="KW-1185">Reference proteome</keyword>
<comment type="caution">
    <text evidence="1">The sequence shown here is derived from an EMBL/GenBank/DDBJ whole genome shotgun (WGS) entry which is preliminary data.</text>
</comment>
<name>A0A4R4ZSH3_9ACTN</name>
<dbReference type="RefSeq" id="WP_132165946.1">
    <property type="nucleotide sequence ID" value="NZ_SMKX01000009.1"/>
</dbReference>
<dbReference type="AlphaFoldDB" id="A0A4R4ZSH3"/>
<dbReference type="EMBL" id="SMKX01000009">
    <property type="protein sequence ID" value="TDD62028.1"/>
    <property type="molecule type" value="Genomic_DNA"/>
</dbReference>
<gene>
    <name evidence="1" type="ORF">E1263_05295</name>
</gene>
<proteinExistence type="predicted"/>
<reference evidence="1 2" key="1">
    <citation type="submission" date="2019-03" db="EMBL/GenBank/DDBJ databases">
        <title>Draft genome sequences of novel Actinobacteria.</title>
        <authorList>
            <person name="Sahin N."/>
            <person name="Ay H."/>
            <person name="Saygin H."/>
        </authorList>
    </citation>
    <scope>NUCLEOTIDE SEQUENCE [LARGE SCALE GENOMIC DNA]</scope>
    <source>
        <strain evidence="1 2">JCM 13523</strain>
    </source>
</reference>